<keyword evidence="4 6" id="KW-1133">Transmembrane helix</keyword>
<dbReference type="InterPro" id="IPR003740">
    <property type="entry name" value="YitT"/>
</dbReference>
<dbReference type="HOGENOM" id="CLU_063199_1_0_0"/>
<feature type="transmembrane region" description="Helical" evidence="6">
    <location>
        <begin position="49"/>
        <end position="70"/>
    </location>
</feature>
<dbReference type="Pfam" id="PF02588">
    <property type="entry name" value="YitT_membrane"/>
    <property type="match status" value="1"/>
</dbReference>
<evidence type="ECO:0000256" key="6">
    <source>
        <dbReference type="SAM" id="Phobius"/>
    </source>
</evidence>
<evidence type="ECO:0000256" key="4">
    <source>
        <dbReference type="ARBA" id="ARBA00022989"/>
    </source>
</evidence>
<dbReference type="EMBL" id="CP005957">
    <property type="protein sequence ID" value="AGL62158.1"/>
    <property type="molecule type" value="Genomic_DNA"/>
</dbReference>
<evidence type="ECO:0000313" key="8">
    <source>
        <dbReference type="EMBL" id="AGL62158.1"/>
    </source>
</evidence>
<dbReference type="InterPro" id="IPR015867">
    <property type="entry name" value="N-reg_PII/ATP_PRibTrfase_C"/>
</dbReference>
<sequence>MQAFLIPNHLTDGGVVGISIIATHVTGLPIGFFLLCLNAPFIYLGYKKLGSIFAISSSVGLLFMSLMTGLFHSSSAATTEPILAAIFGGLAIGIGSGVVIRYGGTLDGTEIVAILAEKKSPFSVGELIMAMNLLILGVAGFVFGWDRAMYSLVAYAVAYKAMDITAEGLDQSKSVWIVSNKYLEIGEAIRQELGRKVTYVNGRSVDGIVSNGVILSVITRIEEQKLKAVVATCDPRAFVVISDVHEVMGQNFESKT</sequence>
<gene>
    <name evidence="8" type="ORF">L336_0452</name>
</gene>
<dbReference type="CDD" id="cd16380">
    <property type="entry name" value="YitT_C"/>
    <property type="match status" value="1"/>
</dbReference>
<dbReference type="KEGG" id="saal:L336_0452"/>
<dbReference type="PATRIC" id="fig|1332188.3.peg.445"/>
<evidence type="ECO:0000256" key="3">
    <source>
        <dbReference type="ARBA" id="ARBA00022692"/>
    </source>
</evidence>
<evidence type="ECO:0000259" key="7">
    <source>
        <dbReference type="Pfam" id="PF10035"/>
    </source>
</evidence>
<dbReference type="STRING" id="1332188.L336_0452"/>
<name>R4PKS7_9BACT</name>
<keyword evidence="5 6" id="KW-0472">Membrane</keyword>
<dbReference type="GO" id="GO:0005886">
    <property type="term" value="C:plasma membrane"/>
    <property type="evidence" value="ECO:0007669"/>
    <property type="project" value="UniProtKB-SubCell"/>
</dbReference>
<feature type="transmembrane region" description="Helical" evidence="6">
    <location>
        <begin position="82"/>
        <end position="103"/>
    </location>
</feature>
<dbReference type="PANTHER" id="PTHR33545:SF3">
    <property type="entry name" value="UPF0750 MEMBRANE PROTEIN YQFU"/>
    <property type="match status" value="1"/>
</dbReference>
<dbReference type="Pfam" id="PF10035">
    <property type="entry name" value="DUF2179"/>
    <property type="match status" value="1"/>
</dbReference>
<evidence type="ECO:0000313" key="9">
    <source>
        <dbReference type="Proteomes" id="UP000013893"/>
    </source>
</evidence>
<keyword evidence="2" id="KW-1003">Cell membrane</keyword>
<keyword evidence="3 6" id="KW-0812">Transmembrane</keyword>
<dbReference type="Proteomes" id="UP000013893">
    <property type="component" value="Chromosome"/>
</dbReference>
<dbReference type="InterPro" id="IPR051461">
    <property type="entry name" value="UPF0750_membrane"/>
</dbReference>
<organism evidence="8 9">
    <name type="scientific">Candidatus Saccharimonas aalborgensis</name>
    <dbReference type="NCBI Taxonomy" id="1332188"/>
    <lineage>
        <taxon>Bacteria</taxon>
        <taxon>Candidatus Saccharimonadota</taxon>
        <taxon>Candidatus Saccharimonadia</taxon>
        <taxon>Candidatus Saccharimonadales</taxon>
        <taxon>Candidatus Saccharimonadaceae</taxon>
        <taxon>Candidatus Saccharimonas</taxon>
    </lineage>
</organism>
<evidence type="ECO:0000256" key="1">
    <source>
        <dbReference type="ARBA" id="ARBA00004651"/>
    </source>
</evidence>
<evidence type="ECO:0000256" key="5">
    <source>
        <dbReference type="ARBA" id="ARBA00023136"/>
    </source>
</evidence>
<proteinExistence type="predicted"/>
<feature type="transmembrane region" description="Helical" evidence="6">
    <location>
        <begin position="15"/>
        <end position="37"/>
    </location>
</feature>
<dbReference type="PANTHER" id="PTHR33545">
    <property type="entry name" value="UPF0750 MEMBRANE PROTEIN YITT-RELATED"/>
    <property type="match status" value="1"/>
</dbReference>
<dbReference type="InterPro" id="IPR019264">
    <property type="entry name" value="DUF2179"/>
</dbReference>
<protein>
    <recommendedName>
        <fullName evidence="7">DUF2179 domain-containing protein</fullName>
    </recommendedName>
</protein>
<dbReference type="PIRSF" id="PIRSF006483">
    <property type="entry name" value="Membrane_protein_YitT"/>
    <property type="match status" value="1"/>
</dbReference>
<dbReference type="Gene3D" id="3.30.70.120">
    <property type="match status" value="1"/>
</dbReference>
<evidence type="ECO:0000256" key="2">
    <source>
        <dbReference type="ARBA" id="ARBA00022475"/>
    </source>
</evidence>
<keyword evidence="9" id="KW-1185">Reference proteome</keyword>
<feature type="domain" description="DUF2179" evidence="7">
    <location>
        <begin position="195"/>
        <end position="249"/>
    </location>
</feature>
<comment type="subcellular location">
    <subcellularLocation>
        <location evidence="1">Cell membrane</location>
        <topology evidence="1">Multi-pass membrane protein</topology>
    </subcellularLocation>
</comment>
<feature type="transmembrane region" description="Helical" evidence="6">
    <location>
        <begin position="124"/>
        <end position="145"/>
    </location>
</feature>
<accession>R4PKS7</accession>
<dbReference type="AlphaFoldDB" id="R4PKS7"/>
<reference evidence="8 9" key="1">
    <citation type="journal article" date="2013" name="Nat. Biotechnol.">
        <title>Genome sequences of rare, uncultured bacteria obtained by differential coverage binning of multiple metagenomes.</title>
        <authorList>
            <person name="Albertsen M."/>
            <person name="Hugenholtz P."/>
            <person name="Skarshewski A."/>
            <person name="Nielsen K.L."/>
            <person name="Tyson G.W."/>
            <person name="Nielsen P.H."/>
        </authorList>
    </citation>
    <scope>NUCLEOTIDE SEQUENCE [LARGE SCALE GENOMIC DNA]</scope>
    <source>
        <strain evidence="8">TM71</strain>
    </source>
</reference>